<reference evidence="2" key="2">
    <citation type="submission" date="2016-05" db="EMBL/GenBank/DDBJ databases">
        <title>Comparative analysis highlights variable genome content of wheat rusts and divergence of the mating loci.</title>
        <authorList>
            <person name="Cuomo C.A."/>
            <person name="Bakkeren G."/>
            <person name="Szabo L."/>
            <person name="Khalil H."/>
            <person name="Joly D."/>
            <person name="Goldberg J."/>
            <person name="Young S."/>
            <person name="Zeng Q."/>
            <person name="Fellers J."/>
        </authorList>
    </citation>
    <scope>NUCLEOTIDE SEQUENCE [LARGE SCALE GENOMIC DNA]</scope>
    <source>
        <strain evidence="2">1-1 BBBD Race 1</strain>
    </source>
</reference>
<evidence type="ECO:0000313" key="3">
    <source>
        <dbReference type="EnsemblFungi" id="PTTG_31104-t43_1-p1"/>
    </source>
</evidence>
<evidence type="ECO:0000256" key="1">
    <source>
        <dbReference type="SAM" id="MobiDB-lite"/>
    </source>
</evidence>
<gene>
    <name evidence="2" type="ORF">PTTG_31104</name>
</gene>
<protein>
    <submittedName>
        <fullName evidence="2 3">Uncharacterized protein</fullName>
    </submittedName>
</protein>
<name>A0A180FW58_PUCT1</name>
<keyword evidence="4" id="KW-1185">Reference proteome</keyword>
<dbReference type="VEuPathDB" id="FungiDB:PTTG_31104"/>
<organism evidence="2">
    <name type="scientific">Puccinia triticina (isolate 1-1 / race 1 (BBBD))</name>
    <name type="common">Brown leaf rust fungus</name>
    <dbReference type="NCBI Taxonomy" id="630390"/>
    <lineage>
        <taxon>Eukaryota</taxon>
        <taxon>Fungi</taxon>
        <taxon>Dikarya</taxon>
        <taxon>Basidiomycota</taxon>
        <taxon>Pucciniomycotina</taxon>
        <taxon>Pucciniomycetes</taxon>
        <taxon>Pucciniales</taxon>
        <taxon>Pucciniaceae</taxon>
        <taxon>Puccinia</taxon>
    </lineage>
</organism>
<dbReference type="Proteomes" id="UP000005240">
    <property type="component" value="Unassembled WGS sequence"/>
</dbReference>
<reference evidence="3" key="4">
    <citation type="submission" date="2025-05" db="UniProtKB">
        <authorList>
            <consortium name="EnsemblFungi"/>
        </authorList>
    </citation>
    <scope>IDENTIFICATION</scope>
    <source>
        <strain evidence="3">isolate 1-1 / race 1 (BBBD)</strain>
    </source>
</reference>
<evidence type="ECO:0000313" key="2">
    <source>
        <dbReference type="EMBL" id="OAV84734.1"/>
    </source>
</evidence>
<dbReference type="EnsemblFungi" id="PTTG_31104-t43_1">
    <property type="protein sequence ID" value="PTTG_31104-t43_1-p1"/>
    <property type="gene ID" value="PTTG_31104"/>
</dbReference>
<feature type="region of interest" description="Disordered" evidence="1">
    <location>
        <begin position="1"/>
        <end position="107"/>
    </location>
</feature>
<feature type="compositionally biased region" description="Polar residues" evidence="1">
    <location>
        <begin position="1"/>
        <end position="21"/>
    </location>
</feature>
<feature type="non-terminal residue" evidence="2">
    <location>
        <position position="1"/>
    </location>
</feature>
<reference evidence="2" key="1">
    <citation type="submission" date="2009-11" db="EMBL/GenBank/DDBJ databases">
        <authorList>
            <consortium name="The Broad Institute Genome Sequencing Platform"/>
            <person name="Ward D."/>
            <person name="Feldgarden M."/>
            <person name="Earl A."/>
            <person name="Young S.K."/>
            <person name="Zeng Q."/>
            <person name="Koehrsen M."/>
            <person name="Alvarado L."/>
            <person name="Berlin A."/>
            <person name="Bochicchio J."/>
            <person name="Borenstein D."/>
            <person name="Chapman S.B."/>
            <person name="Chen Z."/>
            <person name="Engels R."/>
            <person name="Freedman E."/>
            <person name="Gellesch M."/>
            <person name="Goldberg J."/>
            <person name="Griggs A."/>
            <person name="Gujja S."/>
            <person name="Heilman E."/>
            <person name="Heiman D."/>
            <person name="Hepburn T."/>
            <person name="Howarth C."/>
            <person name="Jen D."/>
            <person name="Larson L."/>
            <person name="Lewis B."/>
            <person name="Mehta T."/>
            <person name="Park D."/>
            <person name="Pearson M."/>
            <person name="Roberts A."/>
            <person name="Saif S."/>
            <person name="Shea T."/>
            <person name="Shenoy N."/>
            <person name="Sisk P."/>
            <person name="Stolte C."/>
            <person name="Sykes S."/>
            <person name="Thomson T."/>
            <person name="Walk T."/>
            <person name="White J."/>
            <person name="Yandava C."/>
            <person name="Izard J."/>
            <person name="Baranova O.V."/>
            <person name="Blanton J.M."/>
            <person name="Tanner A.C."/>
            <person name="Dewhirst F.E."/>
            <person name="Haas B."/>
            <person name="Nusbaum C."/>
            <person name="Birren B."/>
        </authorList>
    </citation>
    <scope>NUCLEOTIDE SEQUENCE [LARGE SCALE GENOMIC DNA]</scope>
    <source>
        <strain evidence="2">1-1 BBBD Race 1</strain>
    </source>
</reference>
<feature type="non-terminal residue" evidence="2">
    <location>
        <position position="122"/>
    </location>
</feature>
<evidence type="ECO:0000313" key="4">
    <source>
        <dbReference type="Proteomes" id="UP000005240"/>
    </source>
</evidence>
<reference evidence="3 4" key="3">
    <citation type="journal article" date="2017" name="G3 (Bethesda)">
        <title>Comparative analysis highlights variable genome content of wheat rusts and divergence of the mating loci.</title>
        <authorList>
            <person name="Cuomo C.A."/>
            <person name="Bakkeren G."/>
            <person name="Khalil H.B."/>
            <person name="Panwar V."/>
            <person name="Joly D."/>
            <person name="Linning R."/>
            <person name="Sakthikumar S."/>
            <person name="Song X."/>
            <person name="Adiconis X."/>
            <person name="Fan L."/>
            <person name="Goldberg J.M."/>
            <person name="Levin J.Z."/>
            <person name="Young S."/>
            <person name="Zeng Q."/>
            <person name="Anikster Y."/>
            <person name="Bruce M."/>
            <person name="Wang M."/>
            <person name="Yin C."/>
            <person name="McCallum B."/>
            <person name="Szabo L.J."/>
            <person name="Hulbert S."/>
            <person name="Chen X."/>
            <person name="Fellers J.P."/>
        </authorList>
    </citation>
    <scope>NUCLEOTIDE SEQUENCE</scope>
    <source>
        <strain evidence="3">isolate 1-1 / race 1 (BBBD)</strain>
        <strain evidence="4">Isolate 1-1 / race 1 (BBBD)</strain>
    </source>
</reference>
<dbReference type="EMBL" id="ADAS02013354">
    <property type="protein sequence ID" value="OAV84734.1"/>
    <property type="molecule type" value="Genomic_DNA"/>
</dbReference>
<dbReference type="AlphaFoldDB" id="A0A180FW58"/>
<sequence length="122" mass="12644">GLQTMANTNKTNDFFTVTRRVSVNRDAPNNPPTGNAPDATQESVLGPSQAGIPKGQSCRLFYEPEGSDDSDGANGSQLPPDALGSNPMATANGKNPPPVAGAGRGPRPIHILHHVFMRTAAG</sequence>
<proteinExistence type="predicted"/>
<accession>A0A180FW58</accession>